<feature type="chain" id="PRO_5047030654" evidence="2">
    <location>
        <begin position="22"/>
        <end position="317"/>
    </location>
</feature>
<feature type="region of interest" description="Disordered" evidence="1">
    <location>
        <begin position="284"/>
        <end position="317"/>
    </location>
</feature>
<dbReference type="SUPFAM" id="SSF52317">
    <property type="entry name" value="Class I glutamine amidotransferase-like"/>
    <property type="match status" value="1"/>
</dbReference>
<dbReference type="RefSeq" id="WP_386819703.1">
    <property type="nucleotide sequence ID" value="NZ_JBHUIT010000008.1"/>
</dbReference>
<dbReference type="PANTHER" id="PTHR40469">
    <property type="entry name" value="SECRETED GLYCOSYL HYDROLASE"/>
    <property type="match status" value="1"/>
</dbReference>
<evidence type="ECO:0000259" key="3">
    <source>
        <dbReference type="Pfam" id="PF06283"/>
    </source>
</evidence>
<dbReference type="Pfam" id="PF06283">
    <property type="entry name" value="ThuA"/>
    <property type="match status" value="1"/>
</dbReference>
<dbReference type="PANTHER" id="PTHR40469:SF2">
    <property type="entry name" value="GALACTOSE-BINDING DOMAIN-LIKE SUPERFAMILY PROTEIN"/>
    <property type="match status" value="1"/>
</dbReference>
<dbReference type="InterPro" id="IPR029010">
    <property type="entry name" value="ThuA-like"/>
</dbReference>
<sequence>MNKSIFALLAACATLSSPVQAAPHKLLFFTKSSGFEHSVISWKEGQPSFAEKIFLEIGEKEGWEFEFSKDGSKFTPEYLAEFDSVIFYTTGDLTQEGTDKQPAMTAEGKQALLDYVKDGNGFIGLHCATDTFHTANESQKGEDRYKNHGEHADPYICMIGGEFIVHGAQQKVTNKVIDNKFPGFEKAGDSFTLMEEWYSLKDFREDLHCLTVIDSPSMKGPMYDRPEFPTTWARAEGKGRVYYTAMGHRDDIWTNETFQNMLVGAIKWTTGEVDADITPNISEVAPGAMTNPKFVEKKKAPNPAKKKKAKKKEAATQ</sequence>
<organism evidence="4 5">
    <name type="scientific">Luteolibacter algae</name>
    <dbReference type="NCBI Taxonomy" id="454151"/>
    <lineage>
        <taxon>Bacteria</taxon>
        <taxon>Pseudomonadati</taxon>
        <taxon>Verrucomicrobiota</taxon>
        <taxon>Verrucomicrobiia</taxon>
        <taxon>Verrucomicrobiales</taxon>
        <taxon>Verrucomicrobiaceae</taxon>
        <taxon>Luteolibacter</taxon>
    </lineage>
</organism>
<reference evidence="5" key="1">
    <citation type="journal article" date="2019" name="Int. J. Syst. Evol. Microbiol.">
        <title>The Global Catalogue of Microorganisms (GCM) 10K type strain sequencing project: providing services to taxonomists for standard genome sequencing and annotation.</title>
        <authorList>
            <consortium name="The Broad Institute Genomics Platform"/>
            <consortium name="The Broad Institute Genome Sequencing Center for Infectious Disease"/>
            <person name="Wu L."/>
            <person name="Ma J."/>
        </authorList>
    </citation>
    <scope>NUCLEOTIDE SEQUENCE [LARGE SCALE GENOMIC DNA]</scope>
    <source>
        <strain evidence="5">CGMCC 4.7106</strain>
    </source>
</reference>
<dbReference type="Proteomes" id="UP001597375">
    <property type="component" value="Unassembled WGS sequence"/>
</dbReference>
<dbReference type="EMBL" id="JBHUIT010000008">
    <property type="protein sequence ID" value="MFD2256459.1"/>
    <property type="molecule type" value="Genomic_DNA"/>
</dbReference>
<feature type="signal peptide" evidence="2">
    <location>
        <begin position="1"/>
        <end position="21"/>
    </location>
</feature>
<evidence type="ECO:0000313" key="4">
    <source>
        <dbReference type="EMBL" id="MFD2256459.1"/>
    </source>
</evidence>
<feature type="domain" description="ThuA-like" evidence="3">
    <location>
        <begin position="26"/>
        <end position="269"/>
    </location>
</feature>
<keyword evidence="2" id="KW-0732">Signal</keyword>
<comment type="caution">
    <text evidence="4">The sequence shown here is derived from an EMBL/GenBank/DDBJ whole genome shotgun (WGS) entry which is preliminary data.</text>
</comment>
<evidence type="ECO:0000256" key="2">
    <source>
        <dbReference type="SAM" id="SignalP"/>
    </source>
</evidence>
<evidence type="ECO:0000313" key="5">
    <source>
        <dbReference type="Proteomes" id="UP001597375"/>
    </source>
</evidence>
<keyword evidence="5" id="KW-1185">Reference proteome</keyword>
<accession>A0ABW5D6T0</accession>
<dbReference type="InterPro" id="IPR029062">
    <property type="entry name" value="Class_I_gatase-like"/>
</dbReference>
<gene>
    <name evidence="4" type="ORF">ACFSSA_07220</name>
</gene>
<protein>
    <submittedName>
        <fullName evidence="4">ThuA domain-containing protein</fullName>
    </submittedName>
</protein>
<evidence type="ECO:0000256" key="1">
    <source>
        <dbReference type="SAM" id="MobiDB-lite"/>
    </source>
</evidence>
<name>A0ABW5D6T0_9BACT</name>
<proteinExistence type="predicted"/>
<dbReference type="Gene3D" id="3.40.50.880">
    <property type="match status" value="1"/>
</dbReference>